<dbReference type="InterPro" id="IPR009057">
    <property type="entry name" value="Homeodomain-like_sf"/>
</dbReference>
<keyword evidence="2 4" id="KW-0238">DNA-binding</keyword>
<dbReference type="Proteomes" id="UP001459204">
    <property type="component" value="Unassembled WGS sequence"/>
</dbReference>
<sequence>MNTTARSSQKEASRERILDAASRAVRRVGFHGVGVADVMREAGLTHGGFYAHFDSRDALLSAAVARAGSDVASILEENMNRLTRAGLSPFRALVESYLYESEIGNREKGCPVAALCSEIPGQAPDVVDASQQLVRNLHRLVHKILPADRSAGAAWAVTSQLVGAVQLARALGDNPDGRAVLAAAKHDLLDRYDG</sequence>
<evidence type="ECO:0000256" key="3">
    <source>
        <dbReference type="ARBA" id="ARBA00023163"/>
    </source>
</evidence>
<evidence type="ECO:0000256" key="4">
    <source>
        <dbReference type="PROSITE-ProRule" id="PRU00335"/>
    </source>
</evidence>
<dbReference type="InterPro" id="IPR001647">
    <property type="entry name" value="HTH_TetR"/>
</dbReference>
<dbReference type="PANTHER" id="PTHR47506:SF7">
    <property type="entry name" value="TRANSCRIPTIONAL REGULATORY PROTEIN"/>
    <property type="match status" value="1"/>
</dbReference>
<gene>
    <name evidence="6" type="ORF">AAD027_13915</name>
</gene>
<dbReference type="SUPFAM" id="SSF46689">
    <property type="entry name" value="Homeodomain-like"/>
    <property type="match status" value="1"/>
</dbReference>
<dbReference type="EMBL" id="JBBWWT010000006">
    <property type="protein sequence ID" value="MEL1265455.1"/>
    <property type="molecule type" value="Genomic_DNA"/>
</dbReference>
<protein>
    <submittedName>
        <fullName evidence="6">TetR/AcrR family transcriptional regulator</fullName>
    </submittedName>
</protein>
<evidence type="ECO:0000256" key="2">
    <source>
        <dbReference type="ARBA" id="ARBA00023125"/>
    </source>
</evidence>
<comment type="caution">
    <text evidence="6">The sequence shown here is derived from an EMBL/GenBank/DDBJ whole genome shotgun (WGS) entry which is preliminary data.</text>
</comment>
<dbReference type="PROSITE" id="PS50977">
    <property type="entry name" value="HTH_TETR_2"/>
    <property type="match status" value="1"/>
</dbReference>
<feature type="domain" description="HTH tetR-type" evidence="5">
    <location>
        <begin position="11"/>
        <end position="71"/>
    </location>
</feature>
<keyword evidence="3" id="KW-0804">Transcription</keyword>
<dbReference type="PRINTS" id="PR00455">
    <property type="entry name" value="HTHTETR"/>
</dbReference>
<dbReference type="RefSeq" id="WP_341726621.1">
    <property type="nucleotide sequence ID" value="NZ_JBBWWT010000006.1"/>
</dbReference>
<evidence type="ECO:0000313" key="6">
    <source>
        <dbReference type="EMBL" id="MEL1265455.1"/>
    </source>
</evidence>
<organism evidence="6 7">
    <name type="scientific">Pseudoxanthomonas putridarboris</name>
    <dbReference type="NCBI Taxonomy" id="752605"/>
    <lineage>
        <taxon>Bacteria</taxon>
        <taxon>Pseudomonadati</taxon>
        <taxon>Pseudomonadota</taxon>
        <taxon>Gammaproteobacteria</taxon>
        <taxon>Lysobacterales</taxon>
        <taxon>Lysobacteraceae</taxon>
        <taxon>Pseudoxanthomonas</taxon>
    </lineage>
</organism>
<feature type="DNA-binding region" description="H-T-H motif" evidence="4">
    <location>
        <begin position="34"/>
        <end position="53"/>
    </location>
</feature>
<keyword evidence="7" id="KW-1185">Reference proteome</keyword>
<evidence type="ECO:0000313" key="7">
    <source>
        <dbReference type="Proteomes" id="UP001459204"/>
    </source>
</evidence>
<dbReference type="PANTHER" id="PTHR47506">
    <property type="entry name" value="TRANSCRIPTIONAL REGULATORY PROTEIN"/>
    <property type="match status" value="1"/>
</dbReference>
<dbReference type="SUPFAM" id="SSF48498">
    <property type="entry name" value="Tetracyclin repressor-like, C-terminal domain"/>
    <property type="match status" value="1"/>
</dbReference>
<evidence type="ECO:0000259" key="5">
    <source>
        <dbReference type="PROSITE" id="PS50977"/>
    </source>
</evidence>
<keyword evidence="1" id="KW-0805">Transcription regulation</keyword>
<dbReference type="Pfam" id="PF00440">
    <property type="entry name" value="TetR_N"/>
    <property type="match status" value="1"/>
</dbReference>
<proteinExistence type="predicted"/>
<accession>A0ABU9J2L0</accession>
<name>A0ABU9J2L0_9GAMM</name>
<dbReference type="InterPro" id="IPR036271">
    <property type="entry name" value="Tet_transcr_reg_TetR-rel_C_sf"/>
</dbReference>
<dbReference type="Gene3D" id="1.10.357.10">
    <property type="entry name" value="Tetracycline Repressor, domain 2"/>
    <property type="match status" value="1"/>
</dbReference>
<reference evidence="6 7" key="1">
    <citation type="submission" date="2024-04" db="EMBL/GenBank/DDBJ databases">
        <title>Draft genome sequence of Pseudoxanthomonas putridarboris WD12.</title>
        <authorList>
            <person name="Oh J."/>
        </authorList>
    </citation>
    <scope>NUCLEOTIDE SEQUENCE [LARGE SCALE GENOMIC DNA]</scope>
    <source>
        <strain evidence="6 7">WD12</strain>
    </source>
</reference>
<dbReference type="Gene3D" id="1.10.10.60">
    <property type="entry name" value="Homeodomain-like"/>
    <property type="match status" value="1"/>
</dbReference>
<evidence type="ECO:0000256" key="1">
    <source>
        <dbReference type="ARBA" id="ARBA00023015"/>
    </source>
</evidence>